<name>A0ABZ3CQ64_9GAMM</name>
<organism evidence="1 2">
    <name type="scientific">Salinicola lusitanus</name>
    <dbReference type="NCBI Taxonomy" id="1949085"/>
    <lineage>
        <taxon>Bacteria</taxon>
        <taxon>Pseudomonadati</taxon>
        <taxon>Pseudomonadota</taxon>
        <taxon>Gammaproteobacteria</taxon>
        <taxon>Oceanospirillales</taxon>
        <taxon>Halomonadaceae</taxon>
        <taxon>Salinicola</taxon>
    </lineage>
</organism>
<accession>A0ABZ3CQ64</accession>
<dbReference type="RefSeq" id="WP_342594443.1">
    <property type="nucleotide sequence ID" value="NZ_CP151919.1"/>
</dbReference>
<dbReference type="Gene3D" id="3.55.50.30">
    <property type="match status" value="1"/>
</dbReference>
<evidence type="ECO:0000313" key="2">
    <source>
        <dbReference type="Proteomes" id="UP001453229"/>
    </source>
</evidence>
<gene>
    <name evidence="1" type="ORF">AAGT95_15955</name>
</gene>
<keyword evidence="2" id="KW-1185">Reference proteome</keyword>
<dbReference type="PROSITE" id="PS51257">
    <property type="entry name" value="PROKAR_LIPOPROTEIN"/>
    <property type="match status" value="1"/>
</dbReference>
<dbReference type="EMBL" id="CP151919">
    <property type="protein sequence ID" value="XAD53328.1"/>
    <property type="molecule type" value="Genomic_DNA"/>
</dbReference>
<proteinExistence type="predicted"/>
<sequence length="109" mass="11503">MKPVLAALALAALAGCSSQNRDASIASTDACDKVAPYETPAQRVDETVQQLAHATGCFVKTDLTRTAGIRVNGIHGTMSIREALETAIRGTNLEITDSEPNTIHVVIMP</sequence>
<reference evidence="1 2" key="1">
    <citation type="submission" date="2024-04" db="EMBL/GenBank/DDBJ databases">
        <title>Salinicola lusitanus LLJ914,a marine bacterium isolated from the Okinawa Trough.</title>
        <authorList>
            <person name="Li J."/>
        </authorList>
    </citation>
    <scope>NUCLEOTIDE SEQUENCE [LARGE SCALE GENOMIC DNA]</scope>
    <source>
        <strain evidence="1 2">LLJ914</strain>
    </source>
</reference>
<evidence type="ECO:0000313" key="1">
    <source>
        <dbReference type="EMBL" id="XAD53328.1"/>
    </source>
</evidence>
<protein>
    <submittedName>
        <fullName evidence="1">STN domain-containing protein</fullName>
    </submittedName>
</protein>
<dbReference type="Proteomes" id="UP001453229">
    <property type="component" value="Chromosome"/>
</dbReference>